<accession>A0A3B1D7Y7</accession>
<dbReference type="PRINTS" id="PR00625">
    <property type="entry name" value="JDOMAIN"/>
</dbReference>
<dbReference type="InterPro" id="IPR001623">
    <property type="entry name" value="DnaJ_domain"/>
</dbReference>
<dbReference type="Gene3D" id="1.10.287.110">
    <property type="entry name" value="DnaJ domain"/>
    <property type="match status" value="1"/>
</dbReference>
<gene>
    <name evidence="2" type="ORF">MNBD_NITROSPIRAE01-1433</name>
</gene>
<dbReference type="SUPFAM" id="SSF46565">
    <property type="entry name" value="Chaperone J-domain"/>
    <property type="match status" value="1"/>
</dbReference>
<name>A0A3B1D7Y7_9ZZZZ</name>
<protein>
    <recommendedName>
        <fullName evidence="1">J domain-containing protein</fullName>
    </recommendedName>
</protein>
<dbReference type="EMBL" id="UOGF01000034">
    <property type="protein sequence ID" value="VAX27845.1"/>
    <property type="molecule type" value="Genomic_DNA"/>
</dbReference>
<evidence type="ECO:0000313" key="2">
    <source>
        <dbReference type="EMBL" id="VAX27845.1"/>
    </source>
</evidence>
<dbReference type="SMART" id="SM00271">
    <property type="entry name" value="DnaJ"/>
    <property type="match status" value="1"/>
</dbReference>
<feature type="domain" description="J" evidence="1">
    <location>
        <begin position="139"/>
        <end position="196"/>
    </location>
</feature>
<evidence type="ECO:0000259" key="1">
    <source>
        <dbReference type="PROSITE" id="PS50076"/>
    </source>
</evidence>
<dbReference type="CDD" id="cd06257">
    <property type="entry name" value="DnaJ"/>
    <property type="match status" value="1"/>
</dbReference>
<sequence length="197" mass="22607">MGVGSDVKKLILGKRRLQRHLGKMKAALPDVLEHAFSRFYETQPMTYLSVEKKAYHFEDLFLVLQTEVRQVTGMSNLRQVAGRVNYVADQLDTLESSVFKRARRRSRRPFNLADFIEKFTKQSHPDASSKNTEISSLSEAYETLDLEEGCNLRQVMLAFRRLAKKYHPDTRGGDRSDEHALQRVVAAYQVIKESLAA</sequence>
<dbReference type="PANTHER" id="PTHR45286">
    <property type="entry name" value="CHAPERONE DNAJ-DOMAIN SUPERFAMILY PROTEIN"/>
    <property type="match status" value="1"/>
</dbReference>
<dbReference type="Pfam" id="PF00226">
    <property type="entry name" value="DnaJ"/>
    <property type="match status" value="1"/>
</dbReference>
<dbReference type="AlphaFoldDB" id="A0A3B1D7Y7"/>
<dbReference type="PANTHER" id="PTHR45286:SF1">
    <property type="entry name" value="CHAPERONE DNAJ-DOMAIN SUPERFAMILY PROTEIN"/>
    <property type="match status" value="1"/>
</dbReference>
<organism evidence="2">
    <name type="scientific">hydrothermal vent metagenome</name>
    <dbReference type="NCBI Taxonomy" id="652676"/>
    <lineage>
        <taxon>unclassified sequences</taxon>
        <taxon>metagenomes</taxon>
        <taxon>ecological metagenomes</taxon>
    </lineage>
</organism>
<reference evidence="2" key="1">
    <citation type="submission" date="2018-06" db="EMBL/GenBank/DDBJ databases">
        <authorList>
            <person name="Zhirakovskaya E."/>
        </authorList>
    </citation>
    <scope>NUCLEOTIDE SEQUENCE</scope>
</reference>
<dbReference type="PROSITE" id="PS50076">
    <property type="entry name" value="DNAJ_2"/>
    <property type="match status" value="1"/>
</dbReference>
<dbReference type="InterPro" id="IPR036869">
    <property type="entry name" value="J_dom_sf"/>
</dbReference>
<proteinExistence type="predicted"/>